<protein>
    <submittedName>
        <fullName evidence="7">Non-ribosomal peptide synthase/polyketide synthase</fullName>
    </submittedName>
</protein>
<dbReference type="FunFam" id="3.30.300.30:FF:000010">
    <property type="entry name" value="Enterobactin synthetase component F"/>
    <property type="match status" value="3"/>
</dbReference>
<evidence type="ECO:0000256" key="5">
    <source>
        <dbReference type="SAM" id="MobiDB-lite"/>
    </source>
</evidence>
<dbReference type="Pfam" id="PF00296">
    <property type="entry name" value="Bac_luciferase"/>
    <property type="match status" value="2"/>
</dbReference>
<gene>
    <name evidence="7" type="ORF">NYZ96_09830</name>
</gene>
<evidence type="ECO:0000313" key="7">
    <source>
        <dbReference type="EMBL" id="UWX68550.1"/>
    </source>
</evidence>
<dbReference type="InterPro" id="IPR036661">
    <property type="entry name" value="Luciferase-like_sf"/>
</dbReference>
<dbReference type="PANTHER" id="PTHR45527">
    <property type="entry name" value="NONRIBOSOMAL PEPTIDE SYNTHETASE"/>
    <property type="match status" value="1"/>
</dbReference>
<dbReference type="InterPro" id="IPR020845">
    <property type="entry name" value="AMP-binding_CS"/>
</dbReference>
<dbReference type="GO" id="GO:0044550">
    <property type="term" value="P:secondary metabolite biosynthetic process"/>
    <property type="evidence" value="ECO:0007669"/>
    <property type="project" value="UniProtKB-ARBA"/>
</dbReference>
<dbReference type="Gene3D" id="2.30.38.10">
    <property type="entry name" value="Luciferase, Domain 3"/>
    <property type="match status" value="6"/>
</dbReference>
<dbReference type="InterPro" id="IPR036736">
    <property type="entry name" value="ACP-like_sf"/>
</dbReference>
<dbReference type="PANTHER" id="PTHR45527:SF1">
    <property type="entry name" value="FATTY ACID SYNTHASE"/>
    <property type="match status" value="1"/>
</dbReference>
<dbReference type="PROSITE" id="PS50075">
    <property type="entry name" value="CARRIER"/>
    <property type="match status" value="6"/>
</dbReference>
<dbReference type="InterPro" id="IPR023213">
    <property type="entry name" value="CAT-like_dom_sf"/>
</dbReference>
<dbReference type="EMBL" id="CP104214">
    <property type="protein sequence ID" value="UWX68550.1"/>
    <property type="molecule type" value="Genomic_DNA"/>
</dbReference>
<evidence type="ECO:0000256" key="2">
    <source>
        <dbReference type="ARBA" id="ARBA00006432"/>
    </source>
</evidence>
<reference evidence="7" key="1">
    <citation type="submission" date="2022-09" db="EMBL/GenBank/DDBJ databases">
        <title>Genomic of Burkholderia gladioli.</title>
        <authorList>
            <person name="Wu H."/>
        </authorList>
    </citation>
    <scope>NUCLEOTIDE SEQUENCE</scope>
    <source>
        <strain evidence="7">ZN-S4</strain>
    </source>
</reference>
<dbReference type="GO" id="GO:0043041">
    <property type="term" value="P:amino acid activation for nonribosomal peptide biosynthetic process"/>
    <property type="evidence" value="ECO:0007669"/>
    <property type="project" value="TreeGrafter"/>
</dbReference>
<evidence type="ECO:0000256" key="1">
    <source>
        <dbReference type="ARBA" id="ARBA00001957"/>
    </source>
</evidence>
<sequence length="7302" mass="790138">MTFTELKARLLEQAVRLRRDGDSLVIHCDGELDDGELLAGLREHKAALLELVNDRDWWQPEPVITPDMLSLVALGEDEIARLVAGVPGGAANVQDIYPLAPLQQGMLFHHLMASEGDPYLLNTMFAFDSRARLDSFLDAMQRVIARHDILRTSVHWEGIGEPVQIVWREAPLQVEEVVLDAREGELAGQLEARFDARQVRLDLGRAPLLRAIVAHDAAHERWLMHVLFHHLVMDHTALAGVEREVRTILAGRPDLLPEPVPFRNYVAQARLGVSEAEHEQFFREMLAEIDEPTLPFGLRDVQGDGQGIVEHVLPLDDALARRIRAQARQAGVSAASLFHLAWALVVGRTAGRDEVVFGTVLFGRMQGGAHAERALGMFINTLPVRIGLVEDARAALVATHRRLTQLLRHEHASLALAQQCSGVAAPAPLFSALLNYRHGASPKASEASAALHGVQSLRSEERTNYPISLAVDDFGEAFSLSLQVLDGLPGASICEYVRVALEGIVAALESGAARAVRELPILPPAEREALARAWQRAATTFPGEPCLPARFAAQAARTPEAVALVHEAQRLSYAALNARANRLAHWLIAHGVGPDMRVALCAQRGVGMVVGLLAIMKAGGAYVPLDPAYPAERLAHILLDADPTLLLVDEAGREALGGEAAVPGAWLLDAPLDASLPDTDPGARGLLPAHLAYVIYTSGSTGKPKGVQVTHAALLNLLDSMAGQPGVDARDTVLNLTSLSFDIAALELYLPLLKGARLVLAPRDAGLDPARLAALIEDQGVSLVQATPAHWSALLDHRWPAGRFKVLCGGEALPAALAARLFEHVPVIWNMYGPTETTIWSAVDRMERGQDSAIGAPIANTGLYVLDAQLEPVPAGVAGELYIAGAGLARAYAGRSALTAERFLPDPFASRGERMYRTGDLVRRRADGRLDFIGRADQQIKIRGFRIEPGEIEGALASHPRVRQAVVSTCRDAAGQPHLVAYVEPRHPRDERDERDERDGSHEGGPGEDALSFSLFYFGADTYDPKDKYRLYMESAAFADEHGFEAVWTPERHFHTVGALYPNPAVLNAALAARTRRVHLRAGSVVLPLHPVQRVAEEWAVVDNLSQGRVGMAIASGWHSRDFSLAPHNFPPDKRKQAVREGIETLKALWAGQTVSFPDGHGKPVEIQVYPRPVQASLPIWLTAAGNPDTFVHAGRTGAHLLTHLLGQTMDELAERIALYRQALAEHGHDPRRQRVTLMVHAYLGEDLDTVMAEARLPFMNYMREHVGLLRPMVQSLVPSEFATPAEIDGFIDQHVDQLVEFAFERYARTAALIGTPASCQPMLEKFREAGVDEIACLVDWMEPDLALAGLPALDRLRQLGALALPSARALRQHCQERLPDYMVPGQVMLIERWPLTPNGKIDRKALPAPDLSAVARHEYEPPRGELEASIARIWEAVLEQPQVGRHDNFFELGGHSLLAINVIERMRQAGLHTDVRTLFNAPTLAALAAALAAALGAAGDGEAGGAVTVPAVLVAPGTQRITPAMLPLASLTQEQIERVVEQVPGGAPNVQDIYPLAPLQEGVLFHHLMSREGDPFLLSALFGIETRTRVDAFLGALGQVVARHDILRTSVHWEGIPEPVQVVWREARPEIEEVQLDPLGGSPAAQLRARNDERRVRLDVRRAPLMRVIVARDGFDAGQDRWLMLVLFHHLAMDHTALERVAQEVQAHVAGEAAQLPPSVPFRNYVAQARLGVTRDEHLTFFREMLADIDEPTLPFGLQDVQGEGRGVDEARLDVAPALARRVRAQARQLGVSAASLFHLAWAQVLGHASGRDEVVFGTVLFGRMQGGAGTERALGMFINTLPVRIGLDHGVREGVTLTHRALTRLMRHEHAPLALAQQCSGVGASVPLFSALLNYRYTAPHATRDGIELLESEERTNYPLAITVDDFGEAFMLTAQVVERLEAARICGYLHEALAQLVDALERQAWRRVRELPMLPAAERERLLSAWNRTDTVYDGPTDLVAMFEAQVARTPAAEALVHEDLRLDYAELNRRANRLAHQLIARGVGPDMRVAICLERGPAMVIGLLGILKAGAAYLPLDPGLPPQRLAYLLGDSAPAMLLTLEAWRPLLDAAAPPAGLPPLLCLDAPEAALDGRAADGDLDGEAAERNPGVALAPGHLAYVIYTSGSTGQPKGVTVPHGGIANRLHWMQAAYRLMPGERVLQKTPFGFDVSVWEFFWPLSVGASLVMCRPGGHKEPDYLAALIERERVGTVHFVPSMLQAFVSFLEGEAAPRCASLARVICSGEALPGALARRAQACLPAAGLHNLYGPTEASVDVTAWTCEPAGQAATTAGAADGVRIGVPIGVPIGLPIANTRIHLLDAAGEPVPVGVAGELYIAGVGLARGYLNRPALSAERFVPDPFGAPGSRLYRTGDLARYRLDGAIEYLGRNDEQVKIRGFRIELGEIGAALAACEGVSDALVLAREDGAAGGERSLVGYYTGRTQAAEALRAQLSVALPEYMVPSAFVRLAEWPLTPNGKLDRKALPKPGREAYASREFTAPQGAVESALAQVWQDVLGQPRVGRHDNFFELGGHSLLAIRAIERTREAGLPADVRLLFEAPTLAALAAAIEAGAAGEDEAVPLEVPANLIAIGCDRITPALLPLVALSQDEIDRIVARVPGGVANVQDIYPLAPLQEGVLFHHLLASEGDPYLLDTLFGIDTRARLDAFLAALRQVIARHDVLRTAIHWEGLAEPVQVVWREAPLQVEEVELDPLAGDRAQQLRARHDARQLRLDVREAPLLRVIVARDEGEDRWLMLVLFHHLAIDHMALDGVAREVRALLDGATQLPEPAPFRQYVAQARLGVSREAHERFFSAMLGDVVEPSLPFGLQDVQGEGRDVSETRLELDAALAARIRHHAREQGVSAASLFHLAWAQVIGRASGRDDVVFGTVLFGRMQGLVHTQAALGLFINTLPVRIGLADGVREALRRTHARLARLLRHEHAPLALAQQRSGVAAPAPLFSALLNYRYDANAQQTDAAWEGVRALDTGERTNYPLMLAVDDRVESAGFGLAVQAVDTLDGAAVAAYVEQVLRGLCEALEQAGERPVAELEMLPAREREQLLRGWNASALDTPREVCLPALFEAQVARTPEAVAVEFEGRTLSYAELNAQANRLAHHLIADGVGADQLVAICARRSLEMMVGLLGIMKAGAAYLPLDPAYPSERLAHVLRDAAPARLLVDATGFDALGGEAVVPRALFLDAPVWRQQPAANPAPRALAAHNAYVIYTSGSTGKPKGVQVPHAALVNLLASMAVEPGISAHDTVLNLTSLSFDIAALELYLPLLHGARLVLASREDATDAERLARLIETRGVSLAQATPSHWRLLADHRWPNASFTLLCGGEALSAQLAARLLAHVPVIWNMYGPTETTIWSAVHPVREARDVAIGLPIGNTALYVLDARLEPVPAGVAGELYIAGAGLARGYLRRPDLSAERFLPDPFASRGERMYRTGDLVRRRANGTLEFIGRTDQQVKIRGFRIEPAEVEAVLGSHPQVRQAAVAVRRDPAGQPHLVGYVETREDAARAADPLAFSLFYFGAETHDPADKYRFYLESAEYADRHGFEAVWTPERHFHTVGGLYPNPALLNAALAMRTERVKLRAGSVVLPLHQVQRVAEEWAAVDNLSRGRAGIAVASGWHVRDFSLAPHHYAPERRKDAVRDGIGQLKALWAGEAVSFPDGNGEPVDVRVFPRPIQAELPLWLTAAGHPETFAYAGRSGANLLTHLLGQTIEELADKIALYRRSLAEHGHDPRSRRVTLMVHAYLGEDHDATLAEARQPFKDYMREHVGLLRPLVKGMMPAEMAAASTPQAIDAFLEQHLDQLTDYAFERYAHTAALIGTPSGCLPILRQIIDCDVDEVACLVDWIEPGKALAALPRLEQLRALGRAAAPGTRLLRRYCQQRLPDYMVPGQLIVIERWPLTPNGKIDRNALPAPEFGALAVHAYEAPRSLAEQQLAAIWQAVLGVERVGRHDHFFELGGHSLSAMQLISQIRRQLGVELELAAIFRHPRLSEQAEALGGALRSTLPSIQPAPRDAVLPLSFAQQRLWFLAQLDGGSEAYHTLVGLRLSGTLEKAALQRALDLVLARHEGLRTRFAPGADGQPVQFIDSAAGGFALREDDLGGQADREAALEALRRDEARIAFDLARGPLIRGRLVRLADDDHVLLVNMHHIVSDGWSIAVLTRDLGAAYDACRRGVAPDLPALPIQYADYALWQRRWLGGAVMQAQGDYWRAALAGAPALIELPTDRARPAQQDFSGDTVAVEFDEPLTAALKALGQRHGTTLYMSLLAGWAVVLARLSGQDEVVIGSPVAHRTRAEVEGLIGFFTNTLALRIEVPARATVAELLGAARERTLAAQAHQDLPFEQVVEIVRPARSLAHSPIFQTMFAWQNNVRAQLDLAGLRLEVLDEVHRSAKFDMTLELSEVSGRIRGLIEYATALFERGTIERFLRYLRRVLEAMVRDDTLTLDRLELLDDTERAQVVREWNRSEAAYPAVQLTGMVEAQARRTPEAVALRHGEATLSYARLDARANQIAHALIARGVGPDTRVAICVRRGLDMVTGLLGVLKAGAAYVPIDPAYPAERLAYMLEDCRPRVLLTQAAVRAGLPEHAFETLSLDADAAVFDAMPDSQPERRTLAEHLAYVIYTSGSTGRPKGVMISHGGLSNYLQWALAAYEPAPERGAVVSSSLSFDATVTSLWAPLLCGGTVTLLDEGDEIAGLEAHVRNAAGLVKITPAHLDALGRRLRAEGIKAKTDAFVIGGEALSAGTVALWQEVGPGARLVNEYGPTETVVGCLVYDAQNLPVGMMNVPVGRPVANSQIYILDAGGEPVPVGVTGEIFIGGAGVARGYLNRPSLTAERFVPDPFGATGARMYRTGDLARYEADGNIVYLGRNDEQVKLRGFRIELGEIGAMLGAHPGVRDAVVVMREEADGDRRLVGYYTSDEGRDPGLEVLRAHLKASLPDYMVPSALLKLDVFPLTPNGKLDRKALPQPGATSGSGNYAEPEGEIETRLARIWREVLKVERVGRHDNFFELGGHSLLAIGLIERMRQAGLHADVRAIFGATTLAVLAAEVSTHSRAVVVPPNGIAPGCTAITPAMLPLVRLGVGEIAAIVAQVPGGAANVQDIYPLAPLQEGVLFHHLMARDGEHDGDPYVLSTAFGFDSRARLDGFVAALRQVVARHDILRTAVFWEDLPEPVQVVLREAPLLVEETGLDPAGGDAVAQLRARFDVRERRMDVRRAPLLRAFIARDTGGDFDAWVMLVQFHHLAMDHTALEVVQEEVRACLGGEFEQLPPAAPFRSYVAQARLGVSRDEHAAFFREMLGEVDEPSLPFGLGEIRGDGFGIDEARLPIDAALAARVREQARRLGASAASLFHLAWAQVLGRASGRHDVVFGTVLFGRLQATAEAERTLGMFINTLPVRIGLDTGAEQGVTLTHRRLAQLLRHEHAPLVLAQQCSGVPAPAPLFSALLNYRYSAALPEDDAAAQVWAGIESLDSEERTNYPLVLSVDDFGEGFGLSVQVAGAPGAQIVGACVQAALAALVAALEHAPRQCLADLPVLPEAERGWLLDGGRDAARVPLDEATLHGLVEAQVARTPQAIALVAADGASLSYAQLNRRANRLAHRLIALGIGADARVAICAERGVEMVVGLLATLKAGAAYLPLDPAYPAERLADMLADSAAAALLMHEGTAAVMPALGAGDRLPVIDIGAPASEGNDEDKDEDRNPAPAALGARHPAYVIYTSGSTGRPKGVVVEHRQIVNHMRWMQAAFPLGEGDAVAQKTPFSFDASVWEFFAPLLAGGRLEMAAPDGHRDPVYLAGWLRAQSIHTVQMVPTLLAGLLEIDGFAGCPALRRVFCGGEALPAALVERFRAKVPGVTLVNLYGPTETTIDSSSHVCTEPSSPAASAGASVIGRPLPNTRLYLLDARLNPVPPGVAGELYVAGAGVTRGYLARPALSAAAFLPDPFAPEAGARMYRTGDLARRLPDGNLVYLGRNDGQLKLRGLRIEPGEIEARMRGFAGIGEAVVMVRDEVEGGLLAAYYTRRGGEAAAVSAEALREHLAAGLPAHMVPQALVALDALPLMPNGKLDRKALPAPSRGEGAGALALPMSAEEQTVAGIWAGVLGLERVGRDDDFFALGGHSLLATQMISRVRRAFGVEVPLRVAFDAPTLAAFAHRLATLDPAGEAPPLVAAERPELLPLSFEQQRLWFLDQLHPDSTLYHVPVALRVAGAFDVAAFQGALEAVVARHEVLRTAFAVERGVPTQRIAAAHGLAVPLVDLAALPAGQAEPEAQRLVREAASLPFDLAAGLPLRCTIVRLGPLDHVIALTLHHIAFDGWSTGVLIREIRELYEARTQQRPPRLAPLPLQYADFALWQRGWLDGSLLEGKLDYWRRQLAGASARLALPTDRPRPAVQSLRGATQAFTVPRQTADALRRVGREAQTTLFTTLYAAFQVLLWRYSGEVDICVGTPVANRNHLETEALVGFFVNTLVLRTPLDPLEGFDALLRRARDTALAAYAHQDVPFERLVEELNPQRELSHSPLYQVMLVLQNAPADELSLGDLEIRPYALGGVTAKCDLTLNVDEDASGLACRFEYCADLFDATTIERMAAQFQQLLEEVVNAPSRAVGMLPLVDQTTRAALLREALGETVALAHPTIPALFAERVAAHPRAIAVEAGEQGEFALTYAELDARANRLAQGLRALGVGPDVPVALCAQRSAEMVVGLLGILKAGGAYLPLDPDYPPERLDYLVEDARPRALVGDAGLIAALAARLPSPPPSIALDAATLDAWPAEPPPLALHGDHLAYLVYTSGSTGQPKGVAITHRNVARLVHRNGYFDAAAAPRVLQFASLNFDAATFEIWAPLLNGGTLVMAAPQRHSLERLAATLVERRIDMLWLTASLFDQMVERHLPAFASVRHVLTGGEALSLPHVRRFLEAGFATRLTNGYGPTESTTFACCHAIEPASLGAQSVPIGRPIANTRAHVLDARGEPVPVGIAGELWLGGEGLARGYLNRPDLSAERFVPDPFAADGSRLYRTGDLVRRLPDGTLDYVGRIDSQVKIRGFRIETGEIEAVLLAMPWVAGAAVAVIEDEDGERRLAAYVVRRPEAREVDPGGLRGLLRQRLPEYMMPSAFVELDALPLTANGKIDLRALPAPSFAADRAEHVAPRTPLEELLAGIWARVLKLDRVGVHDNFFDLGGHSLSATQVVAELREHLPMELPLRAFFEAPTIEAFAQVVETLMVEHLQGMSEDDAQRLLAQEEEQPGSAVK</sequence>
<dbReference type="FunFam" id="3.40.50.980:FF:000001">
    <property type="entry name" value="Non-ribosomal peptide synthetase"/>
    <property type="match status" value="6"/>
</dbReference>
<comment type="similarity">
    <text evidence="2">Belongs to the ATP-dependent AMP-binding enzyme family.</text>
</comment>
<evidence type="ECO:0000256" key="3">
    <source>
        <dbReference type="ARBA" id="ARBA00022450"/>
    </source>
</evidence>
<dbReference type="FunFam" id="3.30.559.10:FF:000012">
    <property type="entry name" value="Non-ribosomal peptide synthetase"/>
    <property type="match status" value="2"/>
</dbReference>
<dbReference type="NCBIfam" id="NF004282">
    <property type="entry name" value="PRK05691.1"/>
    <property type="match status" value="11"/>
</dbReference>
<dbReference type="FunFam" id="1.10.1200.10:FF:000005">
    <property type="entry name" value="Nonribosomal peptide synthetase 1"/>
    <property type="match status" value="5"/>
</dbReference>
<dbReference type="Gene3D" id="3.30.559.30">
    <property type="entry name" value="Nonribosomal peptide synthetase, condensation domain"/>
    <property type="match status" value="6"/>
</dbReference>
<dbReference type="InterPro" id="IPR009081">
    <property type="entry name" value="PP-bd_ACP"/>
</dbReference>
<feature type="region of interest" description="Disordered" evidence="5">
    <location>
        <begin position="5018"/>
        <end position="5039"/>
    </location>
</feature>
<feature type="region of interest" description="Disordered" evidence="5">
    <location>
        <begin position="982"/>
        <end position="1008"/>
    </location>
</feature>
<dbReference type="SMART" id="SM00823">
    <property type="entry name" value="PKS_PP"/>
    <property type="match status" value="6"/>
</dbReference>
<dbReference type="CDD" id="cd12117">
    <property type="entry name" value="A_NRPS_Srf_like"/>
    <property type="match status" value="1"/>
</dbReference>
<dbReference type="CDD" id="cd05930">
    <property type="entry name" value="A_NRPS"/>
    <property type="match status" value="4"/>
</dbReference>
<dbReference type="FunFam" id="3.40.50.980:FF:000002">
    <property type="entry name" value="Enterobactin synthetase component F"/>
    <property type="match status" value="2"/>
</dbReference>
<dbReference type="Pfam" id="PF13193">
    <property type="entry name" value="AMP-binding_C"/>
    <property type="match status" value="3"/>
</dbReference>
<dbReference type="GO" id="GO:0072330">
    <property type="term" value="P:monocarboxylic acid biosynthetic process"/>
    <property type="evidence" value="ECO:0007669"/>
    <property type="project" value="UniProtKB-ARBA"/>
</dbReference>
<dbReference type="NCBIfam" id="TIGR04020">
    <property type="entry name" value="seco_metab_LLM"/>
    <property type="match status" value="2"/>
</dbReference>
<dbReference type="SUPFAM" id="SSF56801">
    <property type="entry name" value="Acetyl-CoA synthetase-like"/>
    <property type="match status" value="6"/>
</dbReference>
<dbReference type="InterPro" id="IPR001242">
    <property type="entry name" value="Condensation_dom"/>
</dbReference>
<dbReference type="FunFam" id="1.10.1200.10:FF:000016">
    <property type="entry name" value="Non-ribosomal peptide synthase"/>
    <property type="match status" value="1"/>
</dbReference>
<dbReference type="Gene3D" id="3.30.300.30">
    <property type="match status" value="7"/>
</dbReference>
<feature type="domain" description="Carrier" evidence="6">
    <location>
        <begin position="1422"/>
        <end position="1496"/>
    </location>
</feature>
<dbReference type="NCBIfam" id="TIGR01733">
    <property type="entry name" value="AA-adenyl-dom"/>
    <property type="match status" value="6"/>
</dbReference>
<dbReference type="Pfam" id="PF00501">
    <property type="entry name" value="AMP-binding"/>
    <property type="match status" value="6"/>
</dbReference>
<dbReference type="Gene3D" id="1.10.1200.10">
    <property type="entry name" value="ACP-like"/>
    <property type="match status" value="6"/>
</dbReference>
<dbReference type="Gene3D" id="3.30.559.10">
    <property type="entry name" value="Chloramphenicol acetyltransferase-like domain"/>
    <property type="match status" value="6"/>
</dbReference>
<dbReference type="InterPro" id="IPR024011">
    <property type="entry name" value="Biosynth_lucif-like_mOase_dom"/>
</dbReference>
<accession>A0AB38TMQ7</accession>
<name>A0AB38TMQ7_BURGA</name>
<dbReference type="GO" id="GO:0005737">
    <property type="term" value="C:cytoplasm"/>
    <property type="evidence" value="ECO:0007669"/>
    <property type="project" value="TreeGrafter"/>
</dbReference>
<evidence type="ECO:0000259" key="6">
    <source>
        <dbReference type="PROSITE" id="PS50075"/>
    </source>
</evidence>
<dbReference type="InterPro" id="IPR010071">
    <property type="entry name" value="AA_adenyl_dom"/>
</dbReference>
<dbReference type="Gene3D" id="3.40.50.980">
    <property type="match status" value="12"/>
</dbReference>
<proteinExistence type="inferred from homology"/>
<feature type="compositionally biased region" description="Basic and acidic residues" evidence="5">
    <location>
        <begin position="984"/>
        <end position="1002"/>
    </location>
</feature>
<dbReference type="SUPFAM" id="SSF51679">
    <property type="entry name" value="Bacterial luciferase-like"/>
    <property type="match status" value="2"/>
</dbReference>
<dbReference type="SUPFAM" id="SSF52777">
    <property type="entry name" value="CoA-dependent acyltransferases"/>
    <property type="match status" value="12"/>
</dbReference>
<dbReference type="InterPro" id="IPR045851">
    <property type="entry name" value="AMP-bd_C_sf"/>
</dbReference>
<dbReference type="GO" id="GO:0016705">
    <property type="term" value="F:oxidoreductase activity, acting on paired donors, with incorporation or reduction of molecular oxygen"/>
    <property type="evidence" value="ECO:0007669"/>
    <property type="project" value="InterPro"/>
</dbReference>
<dbReference type="Pfam" id="PF00550">
    <property type="entry name" value="PP-binding"/>
    <property type="match status" value="6"/>
</dbReference>
<dbReference type="CDD" id="cd19544">
    <property type="entry name" value="E-C_NRPS"/>
    <property type="match status" value="4"/>
</dbReference>
<dbReference type="InterPro" id="IPR011251">
    <property type="entry name" value="Luciferase-like_dom"/>
</dbReference>
<dbReference type="PROSITE" id="PS00012">
    <property type="entry name" value="PHOSPHOPANTETHEINE"/>
    <property type="match status" value="5"/>
</dbReference>
<feature type="domain" description="Carrier" evidence="6">
    <location>
        <begin position="5037"/>
        <end position="5111"/>
    </location>
</feature>
<feature type="domain" description="Carrier" evidence="6">
    <location>
        <begin position="7199"/>
        <end position="7274"/>
    </location>
</feature>
<dbReference type="SUPFAM" id="SSF47336">
    <property type="entry name" value="ACP-like"/>
    <property type="match status" value="6"/>
</dbReference>
<evidence type="ECO:0000256" key="4">
    <source>
        <dbReference type="ARBA" id="ARBA00022553"/>
    </source>
</evidence>
<dbReference type="FunFam" id="3.40.50.12780:FF:000012">
    <property type="entry name" value="Non-ribosomal peptide synthetase"/>
    <property type="match status" value="6"/>
</dbReference>
<feature type="domain" description="Carrier" evidence="6">
    <location>
        <begin position="6139"/>
        <end position="6214"/>
    </location>
</feature>
<evidence type="ECO:0000313" key="8">
    <source>
        <dbReference type="Proteomes" id="UP001059745"/>
    </source>
</evidence>
<dbReference type="InterPro" id="IPR025110">
    <property type="entry name" value="AMP-bd_C"/>
</dbReference>
<dbReference type="InterPro" id="IPR020806">
    <property type="entry name" value="PKS_PP-bd"/>
</dbReference>
<dbReference type="InterPro" id="IPR000873">
    <property type="entry name" value="AMP-dep_synth/lig_dom"/>
</dbReference>
<dbReference type="CDD" id="cd19531">
    <property type="entry name" value="LCL_NRPS-like"/>
    <property type="match status" value="2"/>
</dbReference>
<dbReference type="Pfam" id="PF00668">
    <property type="entry name" value="Condensation"/>
    <property type="match status" value="6"/>
</dbReference>
<dbReference type="InterPro" id="IPR006162">
    <property type="entry name" value="Ppantetheine_attach_site"/>
</dbReference>
<feature type="domain" description="Carrier" evidence="6">
    <location>
        <begin position="3982"/>
        <end position="4057"/>
    </location>
</feature>
<comment type="cofactor">
    <cofactor evidence="1">
        <name>pantetheine 4'-phosphate</name>
        <dbReference type="ChEBI" id="CHEBI:47942"/>
    </cofactor>
</comment>
<keyword evidence="4" id="KW-0597">Phosphoprotein</keyword>
<dbReference type="NCBIfam" id="NF003417">
    <property type="entry name" value="PRK04813.1"/>
    <property type="match status" value="8"/>
</dbReference>
<dbReference type="RefSeq" id="WP_260531158.1">
    <property type="nucleotide sequence ID" value="NZ_CP104214.1"/>
</dbReference>
<dbReference type="PROSITE" id="PS00455">
    <property type="entry name" value="AMP_BINDING"/>
    <property type="match status" value="6"/>
</dbReference>
<dbReference type="Gene3D" id="3.20.20.30">
    <property type="entry name" value="Luciferase-like domain"/>
    <property type="match status" value="2"/>
</dbReference>
<dbReference type="GO" id="GO:0031177">
    <property type="term" value="F:phosphopantetheine binding"/>
    <property type="evidence" value="ECO:0007669"/>
    <property type="project" value="InterPro"/>
</dbReference>
<feature type="domain" description="Carrier" evidence="6">
    <location>
        <begin position="2541"/>
        <end position="2615"/>
    </location>
</feature>
<dbReference type="FunFam" id="2.30.38.10:FF:000001">
    <property type="entry name" value="Non-ribosomal peptide synthetase PvdI"/>
    <property type="match status" value="6"/>
</dbReference>
<keyword evidence="3" id="KW-0596">Phosphopantetheine</keyword>
<organism evidence="7 8">
    <name type="scientific">Burkholderia gladioli</name>
    <name type="common">Pseudomonas marginata</name>
    <name type="synonym">Phytomonas marginata</name>
    <dbReference type="NCBI Taxonomy" id="28095"/>
    <lineage>
        <taxon>Bacteria</taxon>
        <taxon>Pseudomonadati</taxon>
        <taxon>Pseudomonadota</taxon>
        <taxon>Betaproteobacteria</taxon>
        <taxon>Burkholderiales</taxon>
        <taxon>Burkholderiaceae</taxon>
        <taxon>Burkholderia</taxon>
    </lineage>
</organism>
<dbReference type="CDD" id="cd17646">
    <property type="entry name" value="A_NRPS_AB3403-like"/>
    <property type="match status" value="1"/>
</dbReference>
<feature type="region of interest" description="Disordered" evidence="5">
    <location>
        <begin position="5743"/>
        <end position="5763"/>
    </location>
</feature>
<dbReference type="Proteomes" id="UP001059745">
    <property type="component" value="Chromosome 1"/>
</dbReference>